<dbReference type="EMBL" id="AZNF01000001">
    <property type="protein sequence ID" value="KID70538.1"/>
    <property type="molecule type" value="Genomic_DNA"/>
</dbReference>
<name>A0A0B4FJF1_METAF</name>
<gene>
    <name evidence="2" type="ORF">MAN_00137</name>
</gene>
<evidence type="ECO:0000256" key="1">
    <source>
        <dbReference type="SAM" id="MobiDB-lite"/>
    </source>
</evidence>
<dbReference type="AlphaFoldDB" id="A0A0B4FJF1"/>
<dbReference type="VEuPathDB" id="FungiDB:MAN_00137"/>
<dbReference type="Proteomes" id="UP000031186">
    <property type="component" value="Unassembled WGS sequence"/>
</dbReference>
<sequence>MDRPRTIYLKLTSVGAGHRPASVWTAHPPWRQRRPRRPKLVIVASENPVNIGAARDGSSRMFPGVSSGVPDQPSTDHETLGSVGILTGDVVRRQGYYSEAVALALIPFKRAQLAF</sequence>
<feature type="region of interest" description="Disordered" evidence="1">
    <location>
        <begin position="52"/>
        <end position="80"/>
    </location>
</feature>
<dbReference type="HOGENOM" id="CLU_2109577_0_0_1"/>
<evidence type="ECO:0000313" key="3">
    <source>
        <dbReference type="Proteomes" id="UP000031186"/>
    </source>
</evidence>
<accession>A0A0B4FJF1</accession>
<comment type="caution">
    <text evidence="2">The sequence shown here is derived from an EMBL/GenBank/DDBJ whole genome shotgun (WGS) entry which is preliminary data.</text>
</comment>
<dbReference type="InterPro" id="IPR029001">
    <property type="entry name" value="ITPase-like_fam"/>
</dbReference>
<dbReference type="SUPFAM" id="SSF52972">
    <property type="entry name" value="ITPase-like"/>
    <property type="match status" value="1"/>
</dbReference>
<protein>
    <submittedName>
        <fullName evidence="2">Uncharacterized protein</fullName>
    </submittedName>
</protein>
<proteinExistence type="predicted"/>
<dbReference type="OrthoDB" id="300709at2759"/>
<feature type="non-terminal residue" evidence="2">
    <location>
        <position position="1"/>
    </location>
</feature>
<dbReference type="Gene3D" id="3.90.950.10">
    <property type="match status" value="2"/>
</dbReference>
<keyword evidence="3" id="KW-1185">Reference proteome</keyword>
<reference evidence="2 3" key="1">
    <citation type="journal article" date="2014" name="Proc. Natl. Acad. Sci. U.S.A.">
        <title>Trajectory and genomic determinants of fungal-pathogen speciation and host adaptation.</title>
        <authorList>
            <person name="Hu X."/>
            <person name="Xiao G."/>
            <person name="Zheng P."/>
            <person name="Shang Y."/>
            <person name="Su Y."/>
            <person name="Zhang X."/>
            <person name="Liu X."/>
            <person name="Zhan S."/>
            <person name="St Leger R.J."/>
            <person name="Wang C."/>
        </authorList>
    </citation>
    <scope>NUCLEOTIDE SEQUENCE [LARGE SCALE GENOMIC DNA]</scope>
    <source>
        <strain evidence="2 3">ARSEF 549</strain>
    </source>
</reference>
<organism evidence="2 3">
    <name type="scientific">Metarhizium anisopliae (strain ARSEF 549)</name>
    <dbReference type="NCBI Taxonomy" id="3151832"/>
    <lineage>
        <taxon>Eukaryota</taxon>
        <taxon>Fungi</taxon>
        <taxon>Dikarya</taxon>
        <taxon>Ascomycota</taxon>
        <taxon>Pezizomycotina</taxon>
        <taxon>Sordariomycetes</taxon>
        <taxon>Hypocreomycetidae</taxon>
        <taxon>Hypocreales</taxon>
        <taxon>Clavicipitaceae</taxon>
        <taxon>Metarhizium</taxon>
    </lineage>
</organism>
<evidence type="ECO:0000313" key="2">
    <source>
        <dbReference type="EMBL" id="KID70538.1"/>
    </source>
</evidence>